<keyword evidence="1" id="KW-0472">Membrane</keyword>
<feature type="transmembrane region" description="Helical" evidence="1">
    <location>
        <begin position="77"/>
        <end position="95"/>
    </location>
</feature>
<dbReference type="Pfam" id="PF11086">
    <property type="entry name" value="DUF2878"/>
    <property type="match status" value="1"/>
</dbReference>
<dbReference type="EMBL" id="CAKLDI010000002">
    <property type="protein sequence ID" value="CAH0535205.1"/>
    <property type="molecule type" value="Genomic_DNA"/>
</dbReference>
<evidence type="ECO:0000313" key="3">
    <source>
        <dbReference type="Proteomes" id="UP000838672"/>
    </source>
</evidence>
<keyword evidence="3" id="KW-1185">Reference proteome</keyword>
<proteinExistence type="predicted"/>
<evidence type="ECO:0008006" key="4">
    <source>
        <dbReference type="Google" id="ProtNLM"/>
    </source>
</evidence>
<accession>A0ABM8ZX10</accession>
<comment type="caution">
    <text evidence="2">The sequence shown here is derived from an EMBL/GenBank/DDBJ whole genome shotgun (WGS) entry which is preliminary data.</text>
</comment>
<dbReference type="InterPro" id="IPR021306">
    <property type="entry name" value="DUF2878"/>
</dbReference>
<dbReference type="RefSeq" id="WP_237468070.1">
    <property type="nucleotide sequence ID" value="NZ_CAKLDI010000002.1"/>
</dbReference>
<evidence type="ECO:0000313" key="2">
    <source>
        <dbReference type="EMBL" id="CAH0535205.1"/>
    </source>
</evidence>
<gene>
    <name evidence="2" type="ORF">VST7929_02866</name>
</gene>
<feature type="transmembrane region" description="Helical" evidence="1">
    <location>
        <begin position="45"/>
        <end position="65"/>
    </location>
</feature>
<sequence length="172" mass="19240">MKYLVYSLWFQLVWLVAVLGQQTLLPWLLALLFVNAVIIHRYFSFPIWLPLVIAMLGVVLDILNRGLGVFEFSTPRFPLWLVCLWVAFGAYLLVMTPVLKQLGLFAVAVIGALAGAISYWAGFKLGVVTWPRGENATVIILAIEWGIMLPVLHHLAVRMLKRAGGKHALSTE</sequence>
<reference evidence="2" key="1">
    <citation type="submission" date="2021-11" db="EMBL/GenBank/DDBJ databases">
        <authorList>
            <person name="Rodrigo-Torres L."/>
            <person name="Arahal R. D."/>
            <person name="Lucena T."/>
        </authorList>
    </citation>
    <scope>NUCLEOTIDE SEQUENCE</scope>
    <source>
        <strain evidence="2">CECT 7929</strain>
    </source>
</reference>
<protein>
    <recommendedName>
        <fullName evidence="4">DUF2878 domain-containing protein</fullName>
    </recommendedName>
</protein>
<organism evidence="2 3">
    <name type="scientific">Vibrio stylophorae</name>
    <dbReference type="NCBI Taxonomy" id="659351"/>
    <lineage>
        <taxon>Bacteria</taxon>
        <taxon>Pseudomonadati</taxon>
        <taxon>Pseudomonadota</taxon>
        <taxon>Gammaproteobacteria</taxon>
        <taxon>Vibrionales</taxon>
        <taxon>Vibrionaceae</taxon>
        <taxon>Vibrio</taxon>
    </lineage>
</organism>
<keyword evidence="1" id="KW-1133">Transmembrane helix</keyword>
<feature type="transmembrane region" description="Helical" evidence="1">
    <location>
        <begin position="12"/>
        <end position="38"/>
    </location>
</feature>
<dbReference type="Proteomes" id="UP000838672">
    <property type="component" value="Unassembled WGS sequence"/>
</dbReference>
<evidence type="ECO:0000256" key="1">
    <source>
        <dbReference type="SAM" id="Phobius"/>
    </source>
</evidence>
<keyword evidence="1" id="KW-0812">Transmembrane</keyword>
<name>A0ABM8ZX10_9VIBR</name>
<feature type="transmembrane region" description="Helical" evidence="1">
    <location>
        <begin position="135"/>
        <end position="157"/>
    </location>
</feature>
<feature type="transmembrane region" description="Helical" evidence="1">
    <location>
        <begin position="102"/>
        <end position="123"/>
    </location>
</feature>